<evidence type="ECO:0000313" key="3">
    <source>
        <dbReference type="EMBL" id="XCH74683.1"/>
    </source>
</evidence>
<proteinExistence type="predicted"/>
<dbReference type="GO" id="GO:0016787">
    <property type="term" value="F:hydrolase activity"/>
    <property type="evidence" value="ECO:0007669"/>
    <property type="project" value="UniProtKB-KW"/>
</dbReference>
<dbReference type="RefSeq" id="WP_350933680.1">
    <property type="nucleotide sequence ID" value="NZ_CP157762.1"/>
</dbReference>
<dbReference type="CDD" id="cd03424">
    <property type="entry name" value="NUDIX_ADPRase_Nudt5_UGPPase_Nudt14"/>
    <property type="match status" value="1"/>
</dbReference>
<reference evidence="2" key="1">
    <citation type="submission" date="2024-01" db="EMBL/GenBank/DDBJ databases">
        <title>The genome sequence of Micromonospora mangrovi CCTCC AA 2012012.</title>
        <authorList>
            <person name="Gao J."/>
        </authorList>
    </citation>
    <scope>NUCLEOTIDE SEQUENCE</scope>
    <source>
        <strain evidence="2">CCTCC AA 2012012</strain>
    </source>
</reference>
<dbReference type="InterPro" id="IPR000086">
    <property type="entry name" value="NUDIX_hydrolase_dom"/>
</dbReference>
<evidence type="ECO:0000313" key="2">
    <source>
        <dbReference type="EMBL" id="XBP93984.1"/>
    </source>
</evidence>
<dbReference type="AlphaFoldDB" id="A0AAU7M981"/>
<sequence length="242" mass="26437">MPSDDAASRSRRDRRLARYDQLRAERPHLFANPPGAAYEIVFDRELQNRVADGAAAALRAAGKPTDYGDVGVIYEDRYVIIVRDAVRFLSGDLGPYIRSVPAVLGVGAAVLPVFADGRMLLVRHFRHELRTWQWEVPRGFAEPDADGAATAGRELEEEVGLSVEKVELLGRVASDGGADEIYLARLQASGPPDEIPLDAVREGIDERRLVTRQDLAAMIASGEVTDHYLLAAFAFATAKGLL</sequence>
<protein>
    <submittedName>
        <fullName evidence="2">NUDIX hydrolase</fullName>
        <ecNumber evidence="2">3.6.-.-</ecNumber>
    </submittedName>
</protein>
<feature type="domain" description="Nudix hydrolase" evidence="1">
    <location>
        <begin position="95"/>
        <end position="232"/>
    </location>
</feature>
<reference evidence="3" key="2">
    <citation type="submission" date="2024-06" db="EMBL/GenBank/DDBJ databases">
        <title>Micromonospora mangrovi CCTCC AA 2012012 genome sequences.</title>
        <authorList>
            <person name="Gao J."/>
        </authorList>
    </citation>
    <scope>NUCLEOTIDE SEQUENCE</scope>
    <source>
        <strain evidence="3">CCTCC AA 2012012</strain>
    </source>
</reference>
<dbReference type="PROSITE" id="PS51462">
    <property type="entry name" value="NUDIX"/>
    <property type="match status" value="1"/>
</dbReference>
<dbReference type="Gene3D" id="3.90.79.10">
    <property type="entry name" value="Nucleoside Triphosphate Pyrophosphohydrolase"/>
    <property type="match status" value="1"/>
</dbReference>
<dbReference type="EMBL" id="CP159342">
    <property type="protein sequence ID" value="XCH74683.1"/>
    <property type="molecule type" value="Genomic_DNA"/>
</dbReference>
<dbReference type="EMBL" id="CP157762">
    <property type="protein sequence ID" value="XBP93984.1"/>
    <property type="molecule type" value="Genomic_DNA"/>
</dbReference>
<keyword evidence="2" id="KW-0378">Hydrolase</keyword>
<dbReference type="EC" id="3.6.-.-" evidence="2"/>
<accession>A0AAU7M981</accession>
<gene>
    <name evidence="3" type="ORF">ABUL08_00790</name>
    <name evidence="2" type="ORF">VK199_00785</name>
</gene>
<evidence type="ECO:0000259" key="1">
    <source>
        <dbReference type="PROSITE" id="PS51462"/>
    </source>
</evidence>
<dbReference type="Pfam" id="PF00293">
    <property type="entry name" value="NUDIX"/>
    <property type="match status" value="1"/>
</dbReference>
<dbReference type="SUPFAM" id="SSF55811">
    <property type="entry name" value="Nudix"/>
    <property type="match status" value="1"/>
</dbReference>
<name>A0AAU7M981_9ACTN</name>
<organism evidence="2">
    <name type="scientific">Micromonospora sp. CCTCC AA 2012012</name>
    <dbReference type="NCBI Taxonomy" id="3111921"/>
    <lineage>
        <taxon>Bacteria</taxon>
        <taxon>Bacillati</taxon>
        <taxon>Actinomycetota</taxon>
        <taxon>Actinomycetes</taxon>
        <taxon>Micromonosporales</taxon>
        <taxon>Micromonosporaceae</taxon>
        <taxon>Micromonospora</taxon>
    </lineage>
</organism>
<dbReference type="InterPro" id="IPR015797">
    <property type="entry name" value="NUDIX_hydrolase-like_dom_sf"/>
</dbReference>